<protein>
    <submittedName>
        <fullName evidence="1">Uncharacterized protein</fullName>
    </submittedName>
</protein>
<accession>A0A2P2IXB2</accession>
<name>A0A2P2IXB2_RHIMU</name>
<proteinExistence type="predicted"/>
<dbReference type="AlphaFoldDB" id="A0A2P2IXB2"/>
<evidence type="ECO:0000313" key="1">
    <source>
        <dbReference type="EMBL" id="MBW85869.1"/>
    </source>
</evidence>
<organism evidence="1">
    <name type="scientific">Rhizophora mucronata</name>
    <name type="common">Asiatic mangrove</name>
    <dbReference type="NCBI Taxonomy" id="61149"/>
    <lineage>
        <taxon>Eukaryota</taxon>
        <taxon>Viridiplantae</taxon>
        <taxon>Streptophyta</taxon>
        <taxon>Embryophyta</taxon>
        <taxon>Tracheophyta</taxon>
        <taxon>Spermatophyta</taxon>
        <taxon>Magnoliopsida</taxon>
        <taxon>eudicotyledons</taxon>
        <taxon>Gunneridae</taxon>
        <taxon>Pentapetalae</taxon>
        <taxon>rosids</taxon>
        <taxon>fabids</taxon>
        <taxon>Malpighiales</taxon>
        <taxon>Rhizophoraceae</taxon>
        <taxon>Rhizophora</taxon>
    </lineage>
</organism>
<dbReference type="EMBL" id="GGEC01005386">
    <property type="protein sequence ID" value="MBW85869.1"/>
    <property type="molecule type" value="Transcribed_RNA"/>
</dbReference>
<sequence>MARLKERSCLQFGWEHKLMKLFLRPGTRTLLQFKEKVCSASDQKFMFRRNYGISELT</sequence>
<reference evidence="1" key="1">
    <citation type="submission" date="2018-02" db="EMBL/GenBank/DDBJ databases">
        <title>Rhizophora mucronata_Transcriptome.</title>
        <authorList>
            <person name="Meera S.P."/>
            <person name="Sreeshan A."/>
            <person name="Augustine A."/>
        </authorList>
    </citation>
    <scope>NUCLEOTIDE SEQUENCE</scope>
    <source>
        <tissue evidence="1">Leaf</tissue>
    </source>
</reference>